<feature type="compositionally biased region" description="Polar residues" evidence="12">
    <location>
        <begin position="477"/>
        <end position="500"/>
    </location>
</feature>
<evidence type="ECO:0000256" key="10">
    <source>
        <dbReference type="ARBA" id="ARBA00024975"/>
    </source>
</evidence>
<gene>
    <name evidence="11" type="primary">SHE3</name>
    <name evidence="13" type="ORF">KABA2_01S05126</name>
</gene>
<feature type="region of interest" description="Disordered" evidence="12">
    <location>
        <begin position="371"/>
        <end position="508"/>
    </location>
</feature>
<evidence type="ECO:0000256" key="11">
    <source>
        <dbReference type="RuleBase" id="RU362142"/>
    </source>
</evidence>
<evidence type="ECO:0000313" key="13">
    <source>
        <dbReference type="EMBL" id="CAB4252062.1"/>
    </source>
</evidence>
<dbReference type="InterPro" id="IPR031398">
    <property type="entry name" value="She3"/>
</dbReference>
<dbReference type="AlphaFoldDB" id="A0A8H2VB69"/>
<dbReference type="GO" id="GO:0048309">
    <property type="term" value="P:endoplasmic reticulum inheritance"/>
    <property type="evidence" value="ECO:0007669"/>
    <property type="project" value="InterPro"/>
</dbReference>
<proteinExistence type="inferred from homology"/>
<keyword evidence="5 11" id="KW-0509">mRNA transport</keyword>
<comment type="similarity">
    <text evidence="2 11">Belongs to the SHE3 family.</text>
</comment>
<evidence type="ECO:0000256" key="1">
    <source>
        <dbReference type="ARBA" id="ARBA00004406"/>
    </source>
</evidence>
<feature type="compositionally biased region" description="Polar residues" evidence="12">
    <location>
        <begin position="413"/>
        <end position="423"/>
    </location>
</feature>
<evidence type="ECO:0000256" key="3">
    <source>
        <dbReference type="ARBA" id="ARBA00019884"/>
    </source>
</evidence>
<keyword evidence="9 11" id="KW-0472">Membrane</keyword>
<feature type="compositionally biased region" description="Polar residues" evidence="12">
    <location>
        <begin position="80"/>
        <end position="90"/>
    </location>
</feature>
<feature type="compositionally biased region" description="Acidic residues" evidence="12">
    <location>
        <begin position="57"/>
        <end position="72"/>
    </location>
</feature>
<evidence type="ECO:0000256" key="9">
    <source>
        <dbReference type="ARBA" id="ARBA00023136"/>
    </source>
</evidence>
<dbReference type="OrthoDB" id="6088208at2759"/>
<evidence type="ECO:0000256" key="2">
    <source>
        <dbReference type="ARBA" id="ARBA00008123"/>
    </source>
</evidence>
<dbReference type="Proteomes" id="UP000644660">
    <property type="component" value="Unassembled WGS sequence"/>
</dbReference>
<comment type="function">
    <text evidence="10">RNA-binding protein that binds specific mRNAs including the ASH1 mRNA, coding for a repressor of the HO endonuclease. Part of the mRNA localization machinery that restricts accumulation of certain proteins to the bud and in the daughter cell. Required for the delivery of cortical endoplasmic reticulum into the emerging bud.</text>
</comment>
<feature type="compositionally biased region" description="Low complexity" evidence="12">
    <location>
        <begin position="424"/>
        <end position="446"/>
    </location>
</feature>
<dbReference type="Pfam" id="PF17078">
    <property type="entry name" value="SHE3"/>
    <property type="match status" value="1"/>
</dbReference>
<name>A0A8H2VB69_9SACH</name>
<accession>A0A8H2VB69</accession>
<feature type="region of interest" description="Disordered" evidence="12">
    <location>
        <begin position="1"/>
        <end position="110"/>
    </location>
</feature>
<keyword evidence="7 11" id="KW-0694">RNA-binding</keyword>
<sequence length="508" mass="58050">MTRIGEDHRVMQSDMRKGSQSSFFEAEIEHILNEDDEVTMITTENEREESLNNNNKDDDEANEEDNENDHDTDDTKCDSETMTTTSNNAISKDGLNFGAKKENTPDNTNTSYLNNINANISSSSVIESLHEQLDVLTNTNLKLTVQSHNLLEDLEHAQKKEIKLNENISLYNHEYENLNLMLQRKVRKIHSTEEEVNHAKEKLIFLQNENKTLNNTISDISSVANDRKSKINNLKEKYDILLDTHENYKSLCLDEMNDLRNEIEQFNQSVVSHYSNQSESIEPKIINEKIHQFKKDSIILKETNLLDENTILEHQINTIAESQKMKFMLDLFKVGINVATLYNNQSEETKFSLPDHIKDSNIAEALDKELKSRDKKSHFNPHQLKQLHESPLSNRSPGDFSPTLGRTRLTPIMKSSSRTNSIANSNPMSSPGNSNNNKNRRSFYSSMSGGQLPGTRIGSNSTLPGMRKTSKEKNTFPLASSERTNRSPSETINPFTNRASKQLEQRNR</sequence>
<feature type="coiled-coil region" evidence="11">
    <location>
        <begin position="175"/>
        <end position="269"/>
    </location>
</feature>
<evidence type="ECO:0000256" key="4">
    <source>
        <dbReference type="ARBA" id="ARBA00022448"/>
    </source>
</evidence>
<keyword evidence="14" id="KW-1185">Reference proteome</keyword>
<protein>
    <recommendedName>
        <fullName evidence="3 11">SWI5-dependent HO expression protein 3</fullName>
    </recommendedName>
</protein>
<feature type="compositionally biased region" description="Basic and acidic residues" evidence="12">
    <location>
        <begin position="1"/>
        <end position="17"/>
    </location>
</feature>
<comment type="subcellular location">
    <subcellularLocation>
        <location evidence="1 11">Endoplasmic reticulum membrane</location>
        <topology evidence="1 11">Peripheral membrane protein</topology>
    </subcellularLocation>
</comment>
<dbReference type="GO" id="GO:0005789">
    <property type="term" value="C:endoplasmic reticulum membrane"/>
    <property type="evidence" value="ECO:0007669"/>
    <property type="project" value="UniProtKB-SubCell"/>
</dbReference>
<keyword evidence="4 11" id="KW-0813">Transport</keyword>
<keyword evidence="6 11" id="KW-0256">Endoplasmic reticulum</keyword>
<evidence type="ECO:0000256" key="6">
    <source>
        <dbReference type="ARBA" id="ARBA00022824"/>
    </source>
</evidence>
<reference evidence="13 14" key="1">
    <citation type="submission" date="2020-05" db="EMBL/GenBank/DDBJ databases">
        <authorList>
            <person name="Casaregola S."/>
            <person name="Devillers H."/>
            <person name="Grondin C."/>
        </authorList>
    </citation>
    <scope>NUCLEOTIDE SEQUENCE [LARGE SCALE GENOMIC DNA]</scope>
    <source>
        <strain evidence="13 14">CLIB 1767</strain>
    </source>
</reference>
<keyword evidence="8 11" id="KW-0175">Coiled coil</keyword>
<organism evidence="13 14">
    <name type="scientific">Maudiozyma barnettii</name>
    <dbReference type="NCBI Taxonomy" id="61262"/>
    <lineage>
        <taxon>Eukaryota</taxon>
        <taxon>Fungi</taxon>
        <taxon>Dikarya</taxon>
        <taxon>Ascomycota</taxon>
        <taxon>Saccharomycotina</taxon>
        <taxon>Saccharomycetes</taxon>
        <taxon>Saccharomycetales</taxon>
        <taxon>Saccharomycetaceae</taxon>
        <taxon>Maudiozyma</taxon>
    </lineage>
</organism>
<evidence type="ECO:0000256" key="12">
    <source>
        <dbReference type="SAM" id="MobiDB-lite"/>
    </source>
</evidence>
<evidence type="ECO:0000256" key="8">
    <source>
        <dbReference type="ARBA" id="ARBA00023054"/>
    </source>
</evidence>
<evidence type="ECO:0000256" key="7">
    <source>
        <dbReference type="ARBA" id="ARBA00022884"/>
    </source>
</evidence>
<dbReference type="GO" id="GO:0003723">
    <property type="term" value="F:RNA binding"/>
    <property type="evidence" value="ECO:0007669"/>
    <property type="project" value="UniProtKB-KW"/>
</dbReference>
<evidence type="ECO:0000256" key="5">
    <source>
        <dbReference type="ARBA" id="ARBA00022816"/>
    </source>
</evidence>
<comment type="caution">
    <text evidence="13">The sequence shown here is derived from an EMBL/GenBank/DDBJ whole genome shotgun (WGS) entry which is preliminary data.</text>
</comment>
<evidence type="ECO:0000313" key="14">
    <source>
        <dbReference type="Proteomes" id="UP000644660"/>
    </source>
</evidence>
<dbReference type="GO" id="GO:0051028">
    <property type="term" value="P:mRNA transport"/>
    <property type="evidence" value="ECO:0007669"/>
    <property type="project" value="UniProtKB-UniRule"/>
</dbReference>
<dbReference type="EMBL" id="CAEFZW010000001">
    <property type="protein sequence ID" value="CAB4252062.1"/>
    <property type="molecule type" value="Genomic_DNA"/>
</dbReference>